<dbReference type="GO" id="GO:0046872">
    <property type="term" value="F:metal ion binding"/>
    <property type="evidence" value="ECO:0007669"/>
    <property type="project" value="InterPro"/>
</dbReference>
<dbReference type="AlphaFoldDB" id="A0A1F7X215"/>
<evidence type="ECO:0000313" key="6">
    <source>
        <dbReference type="EMBL" id="OGM09144.1"/>
    </source>
</evidence>
<dbReference type="GO" id="GO:0003723">
    <property type="term" value="F:RNA binding"/>
    <property type="evidence" value="ECO:0007669"/>
    <property type="project" value="UniProtKB-KW"/>
</dbReference>
<keyword evidence="4" id="KW-0694">RNA-binding</keyword>
<dbReference type="GO" id="GO:0004527">
    <property type="term" value="F:exonuclease activity"/>
    <property type="evidence" value="ECO:0007669"/>
    <property type="project" value="UniProtKB-KW"/>
</dbReference>
<evidence type="ECO:0000256" key="3">
    <source>
        <dbReference type="ARBA" id="ARBA00022839"/>
    </source>
</evidence>
<dbReference type="EMBL" id="MGFP01000026">
    <property type="protein sequence ID" value="OGM09144.1"/>
    <property type="molecule type" value="Genomic_DNA"/>
</dbReference>
<keyword evidence="3" id="KW-0378">Hydrolase</keyword>
<keyword evidence="3" id="KW-0269">Exonuclease</keyword>
<dbReference type="Pfam" id="PF22505">
    <property type="entry name" value="RNase_J_b_CASP"/>
    <property type="match status" value="1"/>
</dbReference>
<dbReference type="InterPro" id="IPR036866">
    <property type="entry name" value="RibonucZ/Hydroxyglut_hydro"/>
</dbReference>
<sequence>MSLKFIALSGTISVTENLYIYESQDKMMILDCGVGFPDLEMRGVDLVLPDFSYVIQNKEKLAGIVVSQGHEDHIGALPFLLKEVKAEIWAPPLVKEFLVDKFKEYEIKDYKINTFNPDNDRFDVGPFTLFPFRVTHSVPDTVGFAIDTSQGRVFHVPEHKMDQNPVDGMMFNIERAKELAKNGVLFLASDCLGANKQGFAKGENEIEGNMLNIVRNAQNTVFMTAISSNIGRFQQMINVAQKVGRKVIFVGRSIQKKAEIAHNLGILKYPENLVISFQDADKLSKDKLMYIVSGCYGQDGSSLYRLALGEHERIEVGKGDMLLFSADPAPPYTKESEDFVIDEFIDKGVDVHYYDLSEGVYVSGHGNQEDILSLFDIVRPKYFIPIGGAIRFMHSYKKLAIKYGAREENVFTLKPGENVIFDNSIANLGPKIATKRVLVHGLGIGDIGRIVLGERSVLGTQGIAIAIFKLTQNGKILNDPKIISRGFIFEKLDKGILLEAGRRLKKQIEKSKNLKSKAIENESRNFLEKFFYEKTGRRPMVMPVVIKV</sequence>
<name>A0A1F7X215_9BACT</name>
<keyword evidence="2" id="KW-0540">Nuclease</keyword>
<accession>A0A1F7X215</accession>
<gene>
    <name evidence="6" type="ORF">A2159_03585</name>
</gene>
<organism evidence="6 7">
    <name type="scientific">Candidatus Woesebacteria bacterium RBG_13_34_9</name>
    <dbReference type="NCBI Taxonomy" id="1802477"/>
    <lineage>
        <taxon>Bacteria</taxon>
        <taxon>Candidatus Woeseibacteriota</taxon>
    </lineage>
</organism>
<dbReference type="CDD" id="cd07714">
    <property type="entry name" value="RNaseJ_MBL-fold"/>
    <property type="match status" value="1"/>
</dbReference>
<dbReference type="InterPro" id="IPR041636">
    <property type="entry name" value="RNase_J_C"/>
</dbReference>
<dbReference type="InterPro" id="IPR055132">
    <property type="entry name" value="RNase_J_b_CASP"/>
</dbReference>
<dbReference type="Gene3D" id="3.60.15.10">
    <property type="entry name" value="Ribonuclease Z/Hydroxyacylglutathione hydrolase-like"/>
    <property type="match status" value="1"/>
</dbReference>
<dbReference type="Gene3D" id="3.40.50.10710">
    <property type="entry name" value="Metallo-hydrolase/oxidoreductase"/>
    <property type="match status" value="1"/>
</dbReference>
<dbReference type="SUPFAM" id="SSF56281">
    <property type="entry name" value="Metallo-hydrolase/oxidoreductase"/>
    <property type="match status" value="1"/>
</dbReference>
<evidence type="ECO:0000256" key="1">
    <source>
        <dbReference type="ARBA" id="ARBA00022490"/>
    </source>
</evidence>
<dbReference type="InterPro" id="IPR042173">
    <property type="entry name" value="RNase_J_2"/>
</dbReference>
<evidence type="ECO:0000256" key="2">
    <source>
        <dbReference type="ARBA" id="ARBA00022722"/>
    </source>
</evidence>
<dbReference type="NCBIfam" id="TIGR00649">
    <property type="entry name" value="MG423"/>
    <property type="match status" value="1"/>
</dbReference>
<protein>
    <recommendedName>
        <fullName evidence="5">Metallo-beta-lactamase domain-containing protein</fullName>
    </recommendedName>
</protein>
<dbReference type="Proteomes" id="UP000179219">
    <property type="component" value="Unassembled WGS sequence"/>
</dbReference>
<reference evidence="6 7" key="1">
    <citation type="journal article" date="2016" name="Nat. Commun.">
        <title>Thousands of microbial genomes shed light on interconnected biogeochemical processes in an aquifer system.</title>
        <authorList>
            <person name="Anantharaman K."/>
            <person name="Brown C.T."/>
            <person name="Hug L.A."/>
            <person name="Sharon I."/>
            <person name="Castelle C.J."/>
            <person name="Probst A.J."/>
            <person name="Thomas B.C."/>
            <person name="Singh A."/>
            <person name="Wilkins M.J."/>
            <person name="Karaoz U."/>
            <person name="Brodie E.L."/>
            <person name="Williams K.H."/>
            <person name="Hubbard S.S."/>
            <person name="Banfield J.F."/>
        </authorList>
    </citation>
    <scope>NUCLEOTIDE SEQUENCE [LARGE SCALE GENOMIC DNA]</scope>
</reference>
<dbReference type="PANTHER" id="PTHR43694:SF1">
    <property type="entry name" value="RIBONUCLEASE J"/>
    <property type="match status" value="1"/>
</dbReference>
<evidence type="ECO:0000313" key="7">
    <source>
        <dbReference type="Proteomes" id="UP000179219"/>
    </source>
</evidence>
<dbReference type="InterPro" id="IPR004613">
    <property type="entry name" value="RNase_J"/>
</dbReference>
<dbReference type="SMART" id="SM00849">
    <property type="entry name" value="Lactamase_B"/>
    <property type="match status" value="1"/>
</dbReference>
<dbReference type="Gene3D" id="3.10.20.580">
    <property type="match status" value="1"/>
</dbReference>
<keyword evidence="1" id="KW-0963">Cytoplasm</keyword>
<proteinExistence type="predicted"/>
<evidence type="ECO:0000256" key="4">
    <source>
        <dbReference type="ARBA" id="ARBA00022884"/>
    </source>
</evidence>
<dbReference type="Pfam" id="PF17770">
    <property type="entry name" value="RNase_J_C"/>
    <property type="match status" value="1"/>
</dbReference>
<feature type="domain" description="Metallo-beta-lactamase" evidence="5">
    <location>
        <begin position="15"/>
        <end position="210"/>
    </location>
</feature>
<dbReference type="Pfam" id="PF12706">
    <property type="entry name" value="Lactamase_B_2"/>
    <property type="match status" value="1"/>
</dbReference>
<dbReference type="PANTHER" id="PTHR43694">
    <property type="entry name" value="RIBONUCLEASE J"/>
    <property type="match status" value="1"/>
</dbReference>
<dbReference type="InterPro" id="IPR001279">
    <property type="entry name" value="Metallo-B-lactamas"/>
</dbReference>
<comment type="caution">
    <text evidence="6">The sequence shown here is derived from an EMBL/GenBank/DDBJ whole genome shotgun (WGS) entry which is preliminary data.</text>
</comment>
<evidence type="ECO:0000259" key="5">
    <source>
        <dbReference type="SMART" id="SM00849"/>
    </source>
</evidence>